<comment type="caution">
    <text evidence="2">The sequence shown here is derived from an EMBL/GenBank/DDBJ whole genome shotgun (WGS) entry which is preliminary data.</text>
</comment>
<keyword evidence="1" id="KW-1133">Transmembrane helix</keyword>
<dbReference type="Proteomes" id="UP000308230">
    <property type="component" value="Unassembled WGS sequence"/>
</dbReference>
<feature type="transmembrane region" description="Helical" evidence="1">
    <location>
        <begin position="12"/>
        <end position="30"/>
    </location>
</feature>
<keyword evidence="1" id="KW-0812">Transmembrane</keyword>
<proteinExistence type="predicted"/>
<dbReference type="AlphaFoldDB" id="A0A5R9F5M9"/>
<accession>A0A5R9F5M9</accession>
<name>A0A5R9F5M9_9BACL</name>
<sequence length="77" mass="8815">MKGKFSEFGQWIVLAVIAFLYVKYGLPALFEKGERSYLEVAFIGFSSLFLFSFIWILFQKKADGDESEQKEQTTTGS</sequence>
<evidence type="ECO:0000256" key="1">
    <source>
        <dbReference type="SAM" id="Phobius"/>
    </source>
</evidence>
<feature type="transmembrane region" description="Helical" evidence="1">
    <location>
        <begin position="36"/>
        <end position="58"/>
    </location>
</feature>
<gene>
    <name evidence="2" type="ORF">FCL54_17215</name>
</gene>
<keyword evidence="1" id="KW-0472">Membrane</keyword>
<protein>
    <submittedName>
        <fullName evidence="2">Uncharacterized protein</fullName>
    </submittedName>
</protein>
<reference evidence="2 3" key="1">
    <citation type="submission" date="2019-04" db="EMBL/GenBank/DDBJ databases">
        <title>Bacillus caeni sp. nov., a bacterium isolated from mangrove sediment.</title>
        <authorList>
            <person name="Huang H."/>
            <person name="Mo K."/>
            <person name="Hu Y."/>
        </authorList>
    </citation>
    <scope>NUCLEOTIDE SEQUENCE [LARGE SCALE GENOMIC DNA]</scope>
    <source>
        <strain evidence="2 3">HB172195</strain>
    </source>
</reference>
<organism evidence="2 3">
    <name type="scientific">Exobacillus caeni</name>
    <dbReference type="NCBI Taxonomy" id="2574798"/>
    <lineage>
        <taxon>Bacteria</taxon>
        <taxon>Bacillati</taxon>
        <taxon>Bacillota</taxon>
        <taxon>Bacilli</taxon>
        <taxon>Bacillales</taxon>
        <taxon>Guptibacillaceae</taxon>
        <taxon>Exobacillus</taxon>
    </lineage>
</organism>
<keyword evidence="3" id="KW-1185">Reference proteome</keyword>
<dbReference type="EMBL" id="SWLG01000013">
    <property type="protein sequence ID" value="TLS36123.1"/>
    <property type="molecule type" value="Genomic_DNA"/>
</dbReference>
<evidence type="ECO:0000313" key="3">
    <source>
        <dbReference type="Proteomes" id="UP000308230"/>
    </source>
</evidence>
<dbReference type="RefSeq" id="WP_138128052.1">
    <property type="nucleotide sequence ID" value="NZ_SWLG01000013.1"/>
</dbReference>
<evidence type="ECO:0000313" key="2">
    <source>
        <dbReference type="EMBL" id="TLS36123.1"/>
    </source>
</evidence>